<dbReference type="Pfam" id="PF13581">
    <property type="entry name" value="HATPase_c_2"/>
    <property type="match status" value="1"/>
</dbReference>
<dbReference type="InterPro" id="IPR003594">
    <property type="entry name" value="HATPase_dom"/>
</dbReference>
<dbReference type="PANTHER" id="PTHR35526">
    <property type="entry name" value="ANTI-SIGMA-F FACTOR RSBW-RELATED"/>
    <property type="match status" value="1"/>
</dbReference>
<comment type="caution">
    <text evidence="4">The sequence shown here is derived from an EMBL/GenBank/DDBJ whole genome shotgun (WGS) entry which is preliminary data.</text>
</comment>
<keyword evidence="4" id="KW-0067">ATP-binding</keyword>
<dbReference type="Gene3D" id="3.30.565.10">
    <property type="entry name" value="Histidine kinase-like ATPase, C-terminal domain"/>
    <property type="match status" value="1"/>
</dbReference>
<name>A0ABX1BZR8_9ACTN</name>
<dbReference type="GO" id="GO:0005524">
    <property type="term" value="F:ATP binding"/>
    <property type="evidence" value="ECO:0007669"/>
    <property type="project" value="UniProtKB-KW"/>
</dbReference>
<keyword evidence="1" id="KW-0723">Serine/threonine-protein kinase</keyword>
<dbReference type="RefSeq" id="WP_168100783.1">
    <property type="nucleotide sequence ID" value="NZ_JAATEN010000004.1"/>
</dbReference>
<sequence>MNSENDMCGVPAGPRFTGSPVEPFTLRFSSTPRGARLARRLAGEWLDRCGVGYGSAGHDAVTLVVAELAANAARHGCVPGRDFRVRLTAGAGRVRVEVTDPRGERLPAPSPAPGEVGGAGEDGDGGGFGLLLVAAVAIRWGWRPREDGPGKTVWADCAVPGP</sequence>
<keyword evidence="1" id="KW-0808">Transferase</keyword>
<dbReference type="EMBL" id="JAATEN010000004">
    <property type="protein sequence ID" value="NJQ00154.1"/>
    <property type="molecule type" value="Genomic_DNA"/>
</dbReference>
<dbReference type="Proteomes" id="UP000695264">
    <property type="component" value="Unassembled WGS sequence"/>
</dbReference>
<organism evidence="4 5">
    <name type="scientific">Streptomyces zingiberis</name>
    <dbReference type="NCBI Taxonomy" id="2053010"/>
    <lineage>
        <taxon>Bacteria</taxon>
        <taxon>Bacillati</taxon>
        <taxon>Actinomycetota</taxon>
        <taxon>Actinomycetes</taxon>
        <taxon>Kitasatosporales</taxon>
        <taxon>Streptomycetaceae</taxon>
        <taxon>Streptomyces</taxon>
    </lineage>
</organism>
<dbReference type="SUPFAM" id="SSF55874">
    <property type="entry name" value="ATPase domain of HSP90 chaperone/DNA topoisomerase II/histidine kinase"/>
    <property type="match status" value="1"/>
</dbReference>
<keyword evidence="5" id="KW-1185">Reference proteome</keyword>
<feature type="domain" description="Histidine kinase/HSP90-like ATPase" evidence="3">
    <location>
        <begin position="28"/>
        <end position="153"/>
    </location>
</feature>
<accession>A0ABX1BZR8</accession>
<evidence type="ECO:0000313" key="5">
    <source>
        <dbReference type="Proteomes" id="UP000695264"/>
    </source>
</evidence>
<protein>
    <submittedName>
        <fullName evidence="4">ATP-binding protein</fullName>
    </submittedName>
</protein>
<dbReference type="CDD" id="cd16936">
    <property type="entry name" value="HATPase_RsbW-like"/>
    <property type="match status" value="1"/>
</dbReference>
<feature type="region of interest" description="Disordered" evidence="2">
    <location>
        <begin position="101"/>
        <end position="121"/>
    </location>
</feature>
<evidence type="ECO:0000313" key="4">
    <source>
        <dbReference type="EMBL" id="NJQ00154.1"/>
    </source>
</evidence>
<keyword evidence="4" id="KW-0547">Nucleotide-binding</keyword>
<gene>
    <name evidence="4" type="ORF">HCK00_06285</name>
</gene>
<evidence type="ECO:0000259" key="3">
    <source>
        <dbReference type="Pfam" id="PF13581"/>
    </source>
</evidence>
<dbReference type="InterPro" id="IPR036890">
    <property type="entry name" value="HATPase_C_sf"/>
</dbReference>
<dbReference type="InterPro" id="IPR050267">
    <property type="entry name" value="Anti-sigma-factor_SerPK"/>
</dbReference>
<dbReference type="PANTHER" id="PTHR35526:SF3">
    <property type="entry name" value="ANTI-SIGMA-F FACTOR RSBW"/>
    <property type="match status" value="1"/>
</dbReference>
<keyword evidence="1" id="KW-0418">Kinase</keyword>
<evidence type="ECO:0000256" key="1">
    <source>
        <dbReference type="ARBA" id="ARBA00022527"/>
    </source>
</evidence>
<evidence type="ECO:0000256" key="2">
    <source>
        <dbReference type="SAM" id="MobiDB-lite"/>
    </source>
</evidence>
<reference evidence="4 5" key="1">
    <citation type="submission" date="2020-03" db="EMBL/GenBank/DDBJ databases">
        <title>WGS of actinomycetes isolated from Thailand.</title>
        <authorList>
            <person name="Thawai C."/>
        </authorList>
    </citation>
    <scope>NUCLEOTIDE SEQUENCE [LARGE SCALE GENOMIC DNA]</scope>
    <source>
        <strain evidence="4 5">PLAI 1-29</strain>
    </source>
</reference>
<proteinExistence type="predicted"/>